<organism evidence="3 4">
    <name type="scientific">Colletotrichum phormii</name>
    <dbReference type="NCBI Taxonomy" id="359342"/>
    <lineage>
        <taxon>Eukaryota</taxon>
        <taxon>Fungi</taxon>
        <taxon>Dikarya</taxon>
        <taxon>Ascomycota</taxon>
        <taxon>Pezizomycotina</taxon>
        <taxon>Sordariomycetes</taxon>
        <taxon>Hypocreomycetidae</taxon>
        <taxon>Glomerellales</taxon>
        <taxon>Glomerellaceae</taxon>
        <taxon>Colletotrichum</taxon>
        <taxon>Colletotrichum acutatum species complex</taxon>
    </lineage>
</organism>
<reference evidence="3" key="1">
    <citation type="submission" date="2021-06" db="EMBL/GenBank/DDBJ databases">
        <title>Comparative genomics, transcriptomics and evolutionary studies reveal genomic signatures of adaptation to plant cell wall in hemibiotrophic fungi.</title>
        <authorList>
            <consortium name="DOE Joint Genome Institute"/>
            <person name="Baroncelli R."/>
            <person name="Diaz J.F."/>
            <person name="Benocci T."/>
            <person name="Peng M."/>
            <person name="Battaglia E."/>
            <person name="Haridas S."/>
            <person name="Andreopoulos W."/>
            <person name="Labutti K."/>
            <person name="Pangilinan J."/>
            <person name="Floch G.L."/>
            <person name="Makela M.R."/>
            <person name="Henrissat B."/>
            <person name="Grigoriev I.V."/>
            <person name="Crouch J.A."/>
            <person name="De Vries R.P."/>
            <person name="Sukno S.A."/>
            <person name="Thon M.R."/>
        </authorList>
    </citation>
    <scope>NUCLEOTIDE SEQUENCE</scope>
    <source>
        <strain evidence="3">CBS 102054</strain>
    </source>
</reference>
<keyword evidence="4" id="KW-1185">Reference proteome</keyword>
<dbReference type="GeneID" id="85479484"/>
<dbReference type="AlphaFoldDB" id="A0AAI9ZPP6"/>
<comment type="caution">
    <text evidence="3">The sequence shown here is derived from an EMBL/GenBank/DDBJ whole genome shotgun (WGS) entry which is preliminary data.</text>
</comment>
<evidence type="ECO:0000313" key="4">
    <source>
        <dbReference type="Proteomes" id="UP001243989"/>
    </source>
</evidence>
<dbReference type="PROSITE" id="PS51819">
    <property type="entry name" value="VOC"/>
    <property type="match status" value="1"/>
</dbReference>
<gene>
    <name evidence="3" type="ORF">BDP81DRAFT_472577</name>
</gene>
<dbReference type="RefSeq" id="XP_060444514.1">
    <property type="nucleotide sequence ID" value="XM_060594622.1"/>
</dbReference>
<dbReference type="Proteomes" id="UP001243989">
    <property type="component" value="Unassembled WGS sequence"/>
</dbReference>
<evidence type="ECO:0000313" key="3">
    <source>
        <dbReference type="EMBL" id="KAK1635907.1"/>
    </source>
</evidence>
<feature type="domain" description="VOC" evidence="2">
    <location>
        <begin position="58"/>
        <end position="183"/>
    </location>
</feature>
<dbReference type="InterPro" id="IPR004360">
    <property type="entry name" value="Glyas_Fos-R_dOase_dom"/>
</dbReference>
<dbReference type="Pfam" id="PF00903">
    <property type="entry name" value="Glyoxalase"/>
    <property type="match status" value="1"/>
</dbReference>
<sequence>MGQNDFANILTQPSLLARSNLTWNDSVSQDISRKGSYFCSYTANILTVTQPPTPSPIKIAHLGLRTNNPTPLVSFYKPLLNAHIVLQNNYISVLTWAKDHRRLAIFHSPLPSTPAFSSSSSIPTASSNNTPPPTGLDHIALKFASLNDLARMYHAGKAGGIEPHLYLDHGVTTSMYYKDPDGN</sequence>
<protein>
    <recommendedName>
        <fullName evidence="2">VOC domain-containing protein</fullName>
    </recommendedName>
</protein>
<dbReference type="EMBL" id="JAHMHQ010000012">
    <property type="protein sequence ID" value="KAK1635907.1"/>
    <property type="molecule type" value="Genomic_DNA"/>
</dbReference>
<feature type="region of interest" description="Disordered" evidence="1">
    <location>
        <begin position="112"/>
        <end position="133"/>
    </location>
</feature>
<accession>A0AAI9ZPP6</accession>
<dbReference type="SUPFAM" id="SSF54593">
    <property type="entry name" value="Glyoxalase/Bleomycin resistance protein/Dihydroxybiphenyl dioxygenase"/>
    <property type="match status" value="1"/>
</dbReference>
<evidence type="ECO:0000259" key="2">
    <source>
        <dbReference type="PROSITE" id="PS51819"/>
    </source>
</evidence>
<name>A0AAI9ZPP6_9PEZI</name>
<dbReference type="InterPro" id="IPR029068">
    <property type="entry name" value="Glyas_Bleomycin-R_OHBP_Dase"/>
</dbReference>
<dbReference type="Gene3D" id="3.10.180.10">
    <property type="entry name" value="2,3-Dihydroxybiphenyl 1,2-Dioxygenase, domain 1"/>
    <property type="match status" value="1"/>
</dbReference>
<feature type="compositionally biased region" description="Low complexity" evidence="1">
    <location>
        <begin position="112"/>
        <end position="129"/>
    </location>
</feature>
<dbReference type="InterPro" id="IPR037523">
    <property type="entry name" value="VOC_core"/>
</dbReference>
<evidence type="ECO:0000256" key="1">
    <source>
        <dbReference type="SAM" id="MobiDB-lite"/>
    </source>
</evidence>
<proteinExistence type="predicted"/>